<dbReference type="RefSeq" id="WP_338536512.1">
    <property type="nucleotide sequence ID" value="NZ_AP028654.1"/>
</dbReference>
<evidence type="ECO:0000256" key="1">
    <source>
        <dbReference type="ARBA" id="ARBA00008419"/>
    </source>
</evidence>
<evidence type="ECO:0000256" key="3">
    <source>
        <dbReference type="ARBA" id="ARBA00023064"/>
    </source>
</evidence>
<reference evidence="5 6" key="1">
    <citation type="submission" date="2023-08" db="EMBL/GenBank/DDBJ databases">
        <title>Helicovermis profunda gen. nov., sp. nov., a novel mesophilic, fermentative bacterium within the Bacillota from a deep-sea hydrothermal vent chimney.</title>
        <authorList>
            <person name="Miyazaki U."/>
            <person name="Mizutani D."/>
            <person name="Hashimoto Y."/>
            <person name="Tame A."/>
            <person name="Sawayama S."/>
            <person name="Miyazaki J."/>
            <person name="Takai K."/>
            <person name="Nakagawa S."/>
        </authorList>
    </citation>
    <scope>NUCLEOTIDE SEQUENCE [LARGE SCALE GENOMIC DNA]</scope>
    <source>
        <strain evidence="5 6">S502</strain>
    </source>
</reference>
<dbReference type="GO" id="GO:0019521">
    <property type="term" value="P:D-gluconate metabolic process"/>
    <property type="evidence" value="ECO:0007669"/>
    <property type="project" value="UniProtKB-KW"/>
</dbReference>
<dbReference type="Gene3D" id="3.40.50.720">
    <property type="entry name" value="NAD(P)-binding Rossmann-like Domain"/>
    <property type="match status" value="1"/>
</dbReference>
<dbReference type="InterPro" id="IPR006115">
    <property type="entry name" value="6PGDH_NADP-bd"/>
</dbReference>
<gene>
    <name evidence="5" type="primary">gnd</name>
    <name evidence="5" type="ORF">HLPR_05100</name>
</gene>
<dbReference type="InterPro" id="IPR008927">
    <property type="entry name" value="6-PGluconate_DH-like_C_sf"/>
</dbReference>
<keyword evidence="2" id="KW-0560">Oxidoreductase</keyword>
<dbReference type="SUPFAM" id="SSF48179">
    <property type="entry name" value="6-phosphogluconate dehydrogenase C-terminal domain-like"/>
    <property type="match status" value="1"/>
</dbReference>
<accession>A0AAU9E165</accession>
<dbReference type="SMART" id="SM01350">
    <property type="entry name" value="6PGD"/>
    <property type="match status" value="1"/>
</dbReference>
<dbReference type="Gene3D" id="1.10.1040.10">
    <property type="entry name" value="N-(1-d-carboxylethyl)-l-norvaline Dehydrogenase, domain 2"/>
    <property type="match status" value="1"/>
</dbReference>
<dbReference type="InterPro" id="IPR004849">
    <property type="entry name" value="6DGDH_YqeC"/>
</dbReference>
<dbReference type="Pfam" id="PF00393">
    <property type="entry name" value="6PGD"/>
    <property type="match status" value="1"/>
</dbReference>
<dbReference type="GO" id="GO:0004616">
    <property type="term" value="F:phosphogluconate dehydrogenase (decarboxylating) activity"/>
    <property type="evidence" value="ECO:0007669"/>
    <property type="project" value="InterPro"/>
</dbReference>
<dbReference type="EMBL" id="AP028654">
    <property type="protein sequence ID" value="BEP28179.1"/>
    <property type="molecule type" value="Genomic_DNA"/>
</dbReference>
<dbReference type="NCBIfam" id="TIGR00872">
    <property type="entry name" value="gnd_rel"/>
    <property type="match status" value="1"/>
</dbReference>
<dbReference type="GO" id="GO:0006098">
    <property type="term" value="P:pentose-phosphate shunt"/>
    <property type="evidence" value="ECO:0007669"/>
    <property type="project" value="InterPro"/>
</dbReference>
<dbReference type="NCBIfam" id="NF007161">
    <property type="entry name" value="PRK09599.1"/>
    <property type="match status" value="1"/>
</dbReference>
<keyword evidence="6" id="KW-1185">Reference proteome</keyword>
<evidence type="ECO:0000256" key="2">
    <source>
        <dbReference type="ARBA" id="ARBA00023002"/>
    </source>
</evidence>
<dbReference type="InterPro" id="IPR036291">
    <property type="entry name" value="NAD(P)-bd_dom_sf"/>
</dbReference>
<dbReference type="SUPFAM" id="SSF51735">
    <property type="entry name" value="NAD(P)-binding Rossmann-fold domains"/>
    <property type="match status" value="1"/>
</dbReference>
<dbReference type="InterPro" id="IPR006114">
    <property type="entry name" value="6PGDH_C"/>
</dbReference>
<dbReference type="AlphaFoldDB" id="A0AAU9E165"/>
<dbReference type="Proteomes" id="UP001321786">
    <property type="component" value="Chromosome"/>
</dbReference>
<proteinExistence type="inferred from homology"/>
<dbReference type="PRINTS" id="PR00076">
    <property type="entry name" value="6PGDHDRGNASE"/>
</dbReference>
<dbReference type="InterPro" id="IPR006183">
    <property type="entry name" value="Pgluconate_DH"/>
</dbReference>
<feature type="domain" description="6-phosphogluconate dehydrogenase C-terminal" evidence="4">
    <location>
        <begin position="168"/>
        <end position="296"/>
    </location>
</feature>
<name>A0AAU9E165_9FIRM</name>
<evidence type="ECO:0000313" key="6">
    <source>
        <dbReference type="Proteomes" id="UP001321786"/>
    </source>
</evidence>
<dbReference type="PANTHER" id="PTHR11811">
    <property type="entry name" value="6-PHOSPHOGLUCONATE DEHYDROGENASE"/>
    <property type="match status" value="1"/>
</dbReference>
<evidence type="ECO:0000259" key="4">
    <source>
        <dbReference type="SMART" id="SM01350"/>
    </source>
</evidence>
<dbReference type="InterPro" id="IPR013328">
    <property type="entry name" value="6PGD_dom2"/>
</dbReference>
<protein>
    <submittedName>
        <fullName evidence="5">Decarboxylating 6-phosphogluconate dehydrogenase</fullName>
    </submittedName>
</protein>
<dbReference type="GO" id="GO:0050661">
    <property type="term" value="F:NADP binding"/>
    <property type="evidence" value="ECO:0007669"/>
    <property type="project" value="InterPro"/>
</dbReference>
<sequence>MKIGLVGLGKMGRNLALNMHDNKFDVVVYNRNSEKTKEFIEKGIEGAFTYKELIDKLDDKRKIVWIMVPSGHAVDTVISQIKPFLRKGDLVIDGGNSKYTDTIKRGKMLKTDGIHYMDVGTSGGTNGARNGACMMIGGEKSDYEELKTMFEAVCVTDGQMYLGKNGSGHFVKMIHNGVEYGMMQAIAEGFEILEASDFELDNYDVSKVWSNGSIIESYLMSTANKAFSKNKKLEGIVDEIDSSGEGLWTVEEALKLKLPSYVITASLMKRFESKQNERFSNKVVAALRNEFGGHKIYKK</sequence>
<comment type="similarity">
    <text evidence="1">Belongs to the 6-phosphogluconate dehydrogenase family.</text>
</comment>
<keyword evidence="3" id="KW-0311">Gluconate utilization</keyword>
<dbReference type="Pfam" id="PF03446">
    <property type="entry name" value="NAD_binding_2"/>
    <property type="match status" value="1"/>
</dbReference>
<evidence type="ECO:0000313" key="5">
    <source>
        <dbReference type="EMBL" id="BEP28179.1"/>
    </source>
</evidence>
<organism evidence="5 6">
    <name type="scientific">Helicovermis profundi</name>
    <dbReference type="NCBI Taxonomy" id="3065157"/>
    <lineage>
        <taxon>Bacteria</taxon>
        <taxon>Bacillati</taxon>
        <taxon>Bacillota</taxon>
        <taxon>Clostridia</taxon>
        <taxon>Helicovermis</taxon>
    </lineage>
</organism>
<dbReference type="KEGG" id="hprf:HLPR_05100"/>